<dbReference type="EMBL" id="JALJOV010000401">
    <property type="protein sequence ID" value="KAK9864018.1"/>
    <property type="molecule type" value="Genomic_DNA"/>
</dbReference>
<evidence type="ECO:0000313" key="2">
    <source>
        <dbReference type="Proteomes" id="UP001485043"/>
    </source>
</evidence>
<keyword evidence="2" id="KW-1185">Reference proteome</keyword>
<dbReference type="Proteomes" id="UP001485043">
    <property type="component" value="Unassembled WGS sequence"/>
</dbReference>
<organism evidence="1 2">
    <name type="scientific">Apatococcus fuscideae</name>
    <dbReference type="NCBI Taxonomy" id="2026836"/>
    <lineage>
        <taxon>Eukaryota</taxon>
        <taxon>Viridiplantae</taxon>
        <taxon>Chlorophyta</taxon>
        <taxon>core chlorophytes</taxon>
        <taxon>Trebouxiophyceae</taxon>
        <taxon>Chlorellales</taxon>
        <taxon>Chlorellaceae</taxon>
        <taxon>Apatococcus</taxon>
    </lineage>
</organism>
<name>A0AAW1T551_9CHLO</name>
<evidence type="ECO:0000313" key="1">
    <source>
        <dbReference type="EMBL" id="KAK9864018.1"/>
    </source>
</evidence>
<comment type="caution">
    <text evidence="1">The sequence shown here is derived from an EMBL/GenBank/DDBJ whole genome shotgun (WGS) entry which is preliminary data.</text>
</comment>
<accession>A0AAW1T551</accession>
<protein>
    <submittedName>
        <fullName evidence="1">Uncharacterized protein</fullName>
    </submittedName>
</protein>
<gene>
    <name evidence="1" type="ORF">WJX84_000154</name>
</gene>
<dbReference type="AlphaFoldDB" id="A0AAW1T551"/>
<sequence length="178" mass="19540">MRSTVPPESLSRNCLFVRAFIMCSQWNLDICSARDDAALMPNRAERQGLGTVAVPMPSWCTSVTCYLRRFSIQMPLSAQWQVCASASHPTPVQMGSLAQPNPHQVLVVTQSTYPKELESGALEQRFKLSTGTSILVGVGQQRLGSARRLRGQICDPRGCNPAAVHVCHVLLYMRAPQG</sequence>
<proteinExistence type="predicted"/>
<reference evidence="1 2" key="1">
    <citation type="journal article" date="2024" name="Nat. Commun.">
        <title>Phylogenomics reveals the evolutionary origins of lichenization in chlorophyte algae.</title>
        <authorList>
            <person name="Puginier C."/>
            <person name="Libourel C."/>
            <person name="Otte J."/>
            <person name="Skaloud P."/>
            <person name="Haon M."/>
            <person name="Grisel S."/>
            <person name="Petersen M."/>
            <person name="Berrin J.G."/>
            <person name="Delaux P.M."/>
            <person name="Dal Grande F."/>
            <person name="Keller J."/>
        </authorList>
    </citation>
    <scope>NUCLEOTIDE SEQUENCE [LARGE SCALE GENOMIC DNA]</scope>
    <source>
        <strain evidence="1 2">SAG 2523</strain>
    </source>
</reference>